<dbReference type="AlphaFoldDB" id="A0A9X2MI62"/>
<accession>A0A9X2MI62</accession>
<proteinExistence type="predicted"/>
<sequence length="50" mass="6247">MVYYHRWENESEQIITFYVLGNPQEKVDETELNSIYNKFKHLKFEVLFYL</sequence>
<evidence type="ECO:0000313" key="1">
    <source>
        <dbReference type="EMBL" id="MCR2044508.1"/>
    </source>
</evidence>
<name>A0A9X2MI62_9FIRM</name>
<gene>
    <name evidence="1" type="ORF">NSA23_10315</name>
</gene>
<comment type="caution">
    <text evidence="1">The sequence shown here is derived from an EMBL/GenBank/DDBJ whole genome shotgun (WGS) entry which is preliminary data.</text>
</comment>
<dbReference type="EMBL" id="JANJZL010000006">
    <property type="protein sequence ID" value="MCR2044508.1"/>
    <property type="molecule type" value="Genomic_DNA"/>
</dbReference>
<evidence type="ECO:0000313" key="2">
    <source>
        <dbReference type="Proteomes" id="UP001142078"/>
    </source>
</evidence>
<organism evidence="1 2">
    <name type="scientific">Anaerosalibacter massiliensis</name>
    <dbReference type="NCBI Taxonomy" id="1347392"/>
    <lineage>
        <taxon>Bacteria</taxon>
        <taxon>Bacillati</taxon>
        <taxon>Bacillota</taxon>
        <taxon>Tissierellia</taxon>
        <taxon>Tissierellales</taxon>
        <taxon>Sporanaerobacteraceae</taxon>
        <taxon>Anaerosalibacter</taxon>
    </lineage>
</organism>
<protein>
    <submittedName>
        <fullName evidence="1">Uncharacterized protein</fullName>
    </submittedName>
</protein>
<reference evidence="1" key="1">
    <citation type="submission" date="2022-07" db="EMBL/GenBank/DDBJ databases">
        <title>Enhanced cultured diversity of the mouse gut microbiota enables custom-made synthetic communities.</title>
        <authorList>
            <person name="Afrizal A."/>
        </authorList>
    </citation>
    <scope>NUCLEOTIDE SEQUENCE</scope>
    <source>
        <strain evidence="1">DSM 29482</strain>
    </source>
</reference>
<dbReference type="RefSeq" id="WP_187116714.1">
    <property type="nucleotide sequence ID" value="NZ_CABKTM010000075.1"/>
</dbReference>
<keyword evidence="2" id="KW-1185">Reference proteome</keyword>
<dbReference type="Proteomes" id="UP001142078">
    <property type="component" value="Unassembled WGS sequence"/>
</dbReference>
<dbReference type="Gene3D" id="3.30.70.1990">
    <property type="match status" value="1"/>
</dbReference>